<reference evidence="13 14" key="1">
    <citation type="submission" date="2019-09" db="EMBL/GenBank/DDBJ databases">
        <title>Draft genome of the ectomycorrhizal ascomycete Sphaerosporella brunnea.</title>
        <authorList>
            <consortium name="DOE Joint Genome Institute"/>
            <person name="Benucci G.M."/>
            <person name="Marozzi G."/>
            <person name="Antonielli L."/>
            <person name="Sanchez S."/>
            <person name="Marco P."/>
            <person name="Wang X."/>
            <person name="Falini L.B."/>
            <person name="Barry K."/>
            <person name="Haridas S."/>
            <person name="Lipzen A."/>
            <person name="Labutti K."/>
            <person name="Grigoriev I.V."/>
            <person name="Murat C."/>
            <person name="Martin F."/>
            <person name="Albertini E."/>
            <person name="Donnini D."/>
            <person name="Bonito G."/>
        </authorList>
    </citation>
    <scope>NUCLEOTIDE SEQUENCE [LARGE SCALE GENOMIC DNA]</scope>
    <source>
        <strain evidence="13 14">Sb_GMNB300</strain>
    </source>
</reference>
<dbReference type="SUPFAM" id="SSF103473">
    <property type="entry name" value="MFS general substrate transporter"/>
    <property type="match status" value="1"/>
</dbReference>
<dbReference type="InterPro" id="IPR036259">
    <property type="entry name" value="MFS_trans_sf"/>
</dbReference>
<dbReference type="InterPro" id="IPR050360">
    <property type="entry name" value="MFS_Sugar_Transporters"/>
</dbReference>
<proteinExistence type="inferred from homology"/>
<dbReference type="PANTHER" id="PTHR48022">
    <property type="entry name" value="PLASTIDIC GLUCOSE TRANSPORTER 4"/>
    <property type="match status" value="1"/>
</dbReference>
<dbReference type="FunFam" id="1.20.1250.20:FF:000026">
    <property type="entry name" value="MFS quinate transporter QutD"/>
    <property type="match status" value="1"/>
</dbReference>
<evidence type="ECO:0000256" key="4">
    <source>
        <dbReference type="ARBA" id="ARBA00022692"/>
    </source>
</evidence>
<evidence type="ECO:0000256" key="9">
    <source>
        <dbReference type="RuleBase" id="RU003346"/>
    </source>
</evidence>
<comment type="subcellular location">
    <subcellularLocation>
        <location evidence="1">Membrane</location>
        <topology evidence="1">Multi-pass membrane protein</topology>
    </subcellularLocation>
</comment>
<dbReference type="PROSITE" id="PS50850">
    <property type="entry name" value="MFS"/>
    <property type="match status" value="1"/>
</dbReference>
<protein>
    <recommendedName>
        <fullName evidence="8">Quinate transporter</fullName>
    </recommendedName>
</protein>
<dbReference type="InterPro" id="IPR005829">
    <property type="entry name" value="Sugar_transporter_CS"/>
</dbReference>
<evidence type="ECO:0000313" key="13">
    <source>
        <dbReference type="EMBL" id="KAA8892567.1"/>
    </source>
</evidence>
<dbReference type="PROSITE" id="PS00217">
    <property type="entry name" value="SUGAR_TRANSPORT_2"/>
    <property type="match status" value="1"/>
</dbReference>
<dbReference type="AlphaFoldDB" id="A0A5J5EBY2"/>
<feature type="transmembrane region" description="Helical" evidence="11">
    <location>
        <begin position="125"/>
        <end position="148"/>
    </location>
</feature>
<dbReference type="GO" id="GO:0016020">
    <property type="term" value="C:membrane"/>
    <property type="evidence" value="ECO:0007669"/>
    <property type="project" value="UniProtKB-SubCell"/>
</dbReference>
<evidence type="ECO:0000256" key="6">
    <source>
        <dbReference type="ARBA" id="ARBA00022989"/>
    </source>
</evidence>
<dbReference type="Gene3D" id="1.20.1250.20">
    <property type="entry name" value="MFS general substrate transporter like domains"/>
    <property type="match status" value="1"/>
</dbReference>
<evidence type="ECO:0000256" key="7">
    <source>
        <dbReference type="ARBA" id="ARBA00023136"/>
    </source>
</evidence>
<feature type="transmembrane region" description="Helical" evidence="11">
    <location>
        <begin position="100"/>
        <end position="119"/>
    </location>
</feature>
<accession>A0A5J5EBY2</accession>
<evidence type="ECO:0000256" key="3">
    <source>
        <dbReference type="ARBA" id="ARBA00022448"/>
    </source>
</evidence>
<dbReference type="InterPro" id="IPR020846">
    <property type="entry name" value="MFS_dom"/>
</dbReference>
<dbReference type="PRINTS" id="PR00171">
    <property type="entry name" value="SUGRTRNSPORT"/>
</dbReference>
<evidence type="ECO:0000256" key="11">
    <source>
        <dbReference type="SAM" id="Phobius"/>
    </source>
</evidence>
<evidence type="ECO:0000313" key="14">
    <source>
        <dbReference type="Proteomes" id="UP000326924"/>
    </source>
</evidence>
<sequence length="536" mass="57978">MGLLTKIEDRPTPRNVYNWRVYFSSAVAAFAAVMIGYDSAFIGGTIALPSFKAEFGLDRLAAAEVNFLSANIVSCYQAGCFFGALFGYPIGQLWGRKKGLMFAAAVFVLGAGLMLGANAQRGLGILYAGRAIAGLGIGCASNLTPIYIAEVAPPAIRGRLVGLYELGWQIGGLVGFWINYGVNKGMPAGHSQWLVPFAVQLIPGGLMGLGCIFIRESPRWLFSKGRRPEAVANLCWIRNLAQDDAYIVEEIDAMDRQHREQLATVGDGFGAPFRAVFTNRELVKRLALGGSLFIWQNGSGINAINYYSPTVFKSIGVVGTSASLLTTGIFGVIKTAVTIVWLLYLVDHAGRKVMLLIGSLGGGLCMYAVGAYIAISKPAEHSAAAGKLSSGGIAAMFFFYLWTAFYTPSWNGTPWVVNAEIFDQHVRTLTQASCAANNWFWNFMVSRFTPQMFAAMGYGVYVFFATLMLLAIPYVWLLLPETKNVPLEDMDALFAPGVKRWKAHAIVMREVRSRTGMETGASEGGGKPAGGWVEDA</sequence>
<keyword evidence="6 11" id="KW-1133">Transmembrane helix</keyword>
<dbReference type="PROSITE" id="PS00216">
    <property type="entry name" value="SUGAR_TRANSPORT_1"/>
    <property type="match status" value="1"/>
</dbReference>
<dbReference type="PANTHER" id="PTHR48022:SF34">
    <property type="entry name" value="MAJOR FACILITATOR SUPERFAMILY (MFS) PROFILE DOMAIN-CONTAINING PROTEIN-RELATED"/>
    <property type="match status" value="1"/>
</dbReference>
<evidence type="ECO:0000256" key="2">
    <source>
        <dbReference type="ARBA" id="ARBA00010992"/>
    </source>
</evidence>
<feature type="transmembrane region" description="Helical" evidence="11">
    <location>
        <begin position="356"/>
        <end position="375"/>
    </location>
</feature>
<gene>
    <name evidence="13" type="ORF">FN846DRAFT_686025</name>
</gene>
<comment type="similarity">
    <text evidence="2 9">Belongs to the major facilitator superfamily. Sugar transporter (TC 2.A.1.1) family.</text>
</comment>
<dbReference type="OrthoDB" id="508119at2759"/>
<dbReference type="GO" id="GO:0005351">
    <property type="term" value="F:carbohydrate:proton symporter activity"/>
    <property type="evidence" value="ECO:0007669"/>
    <property type="project" value="TreeGrafter"/>
</dbReference>
<keyword evidence="14" id="KW-1185">Reference proteome</keyword>
<dbReference type="NCBIfam" id="TIGR00879">
    <property type="entry name" value="SP"/>
    <property type="match status" value="1"/>
</dbReference>
<evidence type="ECO:0000256" key="1">
    <source>
        <dbReference type="ARBA" id="ARBA00004141"/>
    </source>
</evidence>
<feature type="transmembrane region" description="Helical" evidence="11">
    <location>
        <begin position="68"/>
        <end position="88"/>
    </location>
</feature>
<keyword evidence="5" id="KW-0672">Quinate metabolism</keyword>
<keyword evidence="4 11" id="KW-0812">Transmembrane</keyword>
<dbReference type="Pfam" id="PF00083">
    <property type="entry name" value="Sugar_tr"/>
    <property type="match status" value="1"/>
</dbReference>
<feature type="transmembrane region" description="Helical" evidence="11">
    <location>
        <begin position="193"/>
        <end position="214"/>
    </location>
</feature>
<keyword evidence="3 9" id="KW-0813">Transport</keyword>
<dbReference type="InterPro" id="IPR003663">
    <property type="entry name" value="Sugar/inositol_transpt"/>
</dbReference>
<name>A0A5J5EBY2_9PEZI</name>
<feature type="transmembrane region" description="Helical" evidence="11">
    <location>
        <begin position="322"/>
        <end position="344"/>
    </location>
</feature>
<keyword evidence="7 11" id="KW-0472">Membrane</keyword>
<feature type="transmembrane region" description="Helical" evidence="11">
    <location>
        <begin position="387"/>
        <end position="405"/>
    </location>
</feature>
<evidence type="ECO:0000259" key="12">
    <source>
        <dbReference type="PROSITE" id="PS50850"/>
    </source>
</evidence>
<feature type="transmembrane region" description="Helical" evidence="11">
    <location>
        <begin position="458"/>
        <end position="479"/>
    </location>
</feature>
<comment type="caution">
    <text evidence="13">The sequence shown here is derived from an EMBL/GenBank/DDBJ whole genome shotgun (WGS) entry which is preliminary data.</text>
</comment>
<evidence type="ECO:0000256" key="5">
    <source>
        <dbReference type="ARBA" id="ARBA00022911"/>
    </source>
</evidence>
<feature type="domain" description="Major facilitator superfamily (MFS) profile" evidence="12">
    <location>
        <begin position="24"/>
        <end position="483"/>
    </location>
</feature>
<dbReference type="InParanoid" id="A0A5J5EBY2"/>
<feature type="transmembrane region" description="Helical" evidence="11">
    <location>
        <begin position="21"/>
        <end position="48"/>
    </location>
</feature>
<dbReference type="Proteomes" id="UP000326924">
    <property type="component" value="Unassembled WGS sequence"/>
</dbReference>
<organism evidence="13 14">
    <name type="scientific">Sphaerosporella brunnea</name>
    <dbReference type="NCBI Taxonomy" id="1250544"/>
    <lineage>
        <taxon>Eukaryota</taxon>
        <taxon>Fungi</taxon>
        <taxon>Dikarya</taxon>
        <taxon>Ascomycota</taxon>
        <taxon>Pezizomycotina</taxon>
        <taxon>Pezizomycetes</taxon>
        <taxon>Pezizales</taxon>
        <taxon>Pyronemataceae</taxon>
        <taxon>Sphaerosporella</taxon>
    </lineage>
</organism>
<dbReference type="EMBL" id="VXIS01000730">
    <property type="protein sequence ID" value="KAA8892567.1"/>
    <property type="molecule type" value="Genomic_DNA"/>
</dbReference>
<feature type="transmembrane region" description="Helical" evidence="11">
    <location>
        <begin position="160"/>
        <end position="181"/>
    </location>
</feature>
<evidence type="ECO:0000256" key="10">
    <source>
        <dbReference type="SAM" id="MobiDB-lite"/>
    </source>
</evidence>
<dbReference type="InterPro" id="IPR005828">
    <property type="entry name" value="MFS_sugar_transport-like"/>
</dbReference>
<feature type="region of interest" description="Disordered" evidence="10">
    <location>
        <begin position="516"/>
        <end position="536"/>
    </location>
</feature>
<evidence type="ECO:0000256" key="8">
    <source>
        <dbReference type="ARBA" id="ARBA00043213"/>
    </source>
</evidence>